<protein>
    <submittedName>
        <fullName evidence="1">Uncharacterized protein</fullName>
    </submittedName>
</protein>
<organism evidence="1 2">
    <name type="scientific">Pangasianodon gigas</name>
    <name type="common">Mekong giant catfish</name>
    <name type="synonym">Pangasius gigas</name>
    <dbReference type="NCBI Taxonomy" id="30993"/>
    <lineage>
        <taxon>Eukaryota</taxon>
        <taxon>Metazoa</taxon>
        <taxon>Chordata</taxon>
        <taxon>Craniata</taxon>
        <taxon>Vertebrata</taxon>
        <taxon>Euteleostomi</taxon>
        <taxon>Actinopterygii</taxon>
        <taxon>Neopterygii</taxon>
        <taxon>Teleostei</taxon>
        <taxon>Ostariophysi</taxon>
        <taxon>Siluriformes</taxon>
        <taxon>Pangasiidae</taxon>
        <taxon>Pangasianodon</taxon>
    </lineage>
</organism>
<name>A0ACC5XPX0_PANGG</name>
<accession>A0ACC5XPX0</accession>
<dbReference type="EMBL" id="CM040478">
    <property type="protein sequence ID" value="MCI4393429.1"/>
    <property type="molecule type" value="Genomic_DNA"/>
</dbReference>
<sequence>MKKDPKANYESLPDDMINPEKGAFLRKGTVGDWKNSLTVAQNELFDRVYQEQMKDLPLDFVWDISDLHA</sequence>
<evidence type="ECO:0000313" key="2">
    <source>
        <dbReference type="Proteomes" id="UP000829447"/>
    </source>
</evidence>
<reference evidence="1 2" key="1">
    <citation type="journal article" date="2022" name="bioRxiv">
        <title>An ancient truncated duplication of the anti-Mullerian hormone receptor type 2 gene is a potential conserved master sex determinant in the Pangasiidae catfish family.</title>
        <authorList>
            <person name="Wen M."/>
            <person name="Pan Q."/>
            <person name="Jouanno E."/>
            <person name="Montfort J."/>
            <person name="Zahm M."/>
            <person name="Cabau C."/>
            <person name="Klopp C."/>
            <person name="Iampietro C."/>
            <person name="Roques C."/>
            <person name="Bouchez O."/>
            <person name="Castinel A."/>
            <person name="Donnadieu C."/>
            <person name="Parrinello H."/>
            <person name="Poncet C."/>
            <person name="Belmonte E."/>
            <person name="Gautier V."/>
            <person name="Avarre J.-C."/>
            <person name="Dugue R."/>
            <person name="Gustiano R."/>
            <person name="Ha T.T.T."/>
            <person name="Campet M."/>
            <person name="Sriphairoj K."/>
            <person name="Ribolli J."/>
            <person name="de Almeida F.L."/>
            <person name="Desvignes T."/>
            <person name="Postlethwait J.H."/>
            <person name="Bucao C.F."/>
            <person name="Robinson-Rechavi M."/>
            <person name="Bobe J."/>
            <person name="Herpin A."/>
            <person name="Guiguen Y."/>
        </authorList>
    </citation>
    <scope>NUCLEOTIDE SEQUENCE [LARGE SCALE GENOMIC DNA]</scope>
    <source>
        <strain evidence="1">YG-Dec2019</strain>
    </source>
</reference>
<comment type="caution">
    <text evidence="1">The sequence shown here is derived from an EMBL/GenBank/DDBJ whole genome shotgun (WGS) entry which is preliminary data.</text>
</comment>
<evidence type="ECO:0000313" key="1">
    <source>
        <dbReference type="EMBL" id="MCI4393429.1"/>
    </source>
</evidence>
<gene>
    <name evidence="1" type="ORF">PGIGA_G00157400</name>
</gene>
<keyword evidence="2" id="KW-1185">Reference proteome</keyword>
<dbReference type="Proteomes" id="UP000829447">
    <property type="component" value="Linkage Group LG25"/>
</dbReference>
<proteinExistence type="predicted"/>